<dbReference type="RefSeq" id="WP_087999490.1">
    <property type="nucleotide sequence ID" value="NZ_BMHB01000001.1"/>
</dbReference>
<name>A0A8J3EUU8_9BACI</name>
<dbReference type="EMBL" id="BMHB01000001">
    <property type="protein sequence ID" value="GGI12425.1"/>
    <property type="molecule type" value="Genomic_DNA"/>
</dbReference>
<evidence type="ECO:0000313" key="1">
    <source>
        <dbReference type="EMBL" id="GGI12425.1"/>
    </source>
</evidence>
<keyword evidence="2" id="KW-1185">Reference proteome</keyword>
<organism evidence="1 2">
    <name type="scientific">Gottfriedia solisilvae</name>
    <dbReference type="NCBI Taxonomy" id="1516104"/>
    <lineage>
        <taxon>Bacteria</taxon>
        <taxon>Bacillati</taxon>
        <taxon>Bacillota</taxon>
        <taxon>Bacilli</taxon>
        <taxon>Bacillales</taxon>
        <taxon>Bacillaceae</taxon>
        <taxon>Gottfriedia</taxon>
    </lineage>
</organism>
<accession>A0A8J3EUU8</accession>
<dbReference type="AlphaFoldDB" id="A0A8J3EUU8"/>
<gene>
    <name evidence="1" type="ORF">GCM10007380_12850</name>
</gene>
<comment type="caution">
    <text evidence="1">The sequence shown here is derived from an EMBL/GenBank/DDBJ whole genome shotgun (WGS) entry which is preliminary data.</text>
</comment>
<dbReference type="Proteomes" id="UP000626244">
    <property type="component" value="Unassembled WGS sequence"/>
</dbReference>
<evidence type="ECO:0000313" key="2">
    <source>
        <dbReference type="Proteomes" id="UP000626244"/>
    </source>
</evidence>
<reference evidence="2" key="1">
    <citation type="journal article" date="2019" name="Int. J. Syst. Evol. Microbiol.">
        <title>The Global Catalogue of Microorganisms (GCM) 10K type strain sequencing project: providing services to taxonomists for standard genome sequencing and annotation.</title>
        <authorList>
            <consortium name="The Broad Institute Genomics Platform"/>
            <consortium name="The Broad Institute Genome Sequencing Center for Infectious Disease"/>
            <person name="Wu L."/>
            <person name="Ma J."/>
        </authorList>
    </citation>
    <scope>NUCLEOTIDE SEQUENCE [LARGE SCALE GENOMIC DNA]</scope>
    <source>
        <strain evidence="2">CGMCC 1.14993</strain>
    </source>
</reference>
<protein>
    <submittedName>
        <fullName evidence="1">Oxalate:formate antiporter</fullName>
    </submittedName>
</protein>
<proteinExistence type="predicted"/>
<sequence length="256" mass="30330">MAGIDSVKEIIYIYGDKHNHCFITSGINYKEFVQGLPFPLQNILLLKHDVQWSDFNLNSSFFYVEKDYINQFILDQTENDELCWIDFEELADLDELEPKEIAELLYLAHKKEPLNKPFIPRLNNSFAYMSISDGMYQKVYYKRMNDFIIMLCNVISYKMSHLQRRSLNIFQRSKAITPINLKLMLTLFPLMEDGLIIDISERVENRKVIEIPIFRVDFYSGVDEVLENVEEYKEITNHFANLTYSKKDDEWSVVEV</sequence>